<dbReference type="InterPro" id="IPR047142">
    <property type="entry name" value="OryJ/VirC-like"/>
</dbReference>
<dbReference type="Proteomes" id="UP000629468">
    <property type="component" value="Unassembled WGS sequence"/>
</dbReference>
<dbReference type="InterPro" id="IPR013096">
    <property type="entry name" value="Cupin_2"/>
</dbReference>
<feature type="domain" description="Cupin type-2" evidence="2">
    <location>
        <begin position="89"/>
        <end position="156"/>
    </location>
</feature>
<name>A0A8H7KKU1_AGABI</name>
<dbReference type="Pfam" id="PF07883">
    <property type="entry name" value="Cupin_2"/>
    <property type="match status" value="1"/>
</dbReference>
<dbReference type="Gene3D" id="2.60.120.10">
    <property type="entry name" value="Jelly Rolls"/>
    <property type="match status" value="1"/>
</dbReference>
<dbReference type="EMBL" id="JABXXO010000001">
    <property type="protein sequence ID" value="KAF7784285.1"/>
    <property type="molecule type" value="Genomic_DNA"/>
</dbReference>
<evidence type="ECO:0000313" key="4">
    <source>
        <dbReference type="Proteomes" id="UP000629468"/>
    </source>
</evidence>
<dbReference type="InterPro" id="IPR011051">
    <property type="entry name" value="RmlC_Cupin_sf"/>
</dbReference>
<gene>
    <name evidence="3" type="ORF">Agabi119p4_450</name>
</gene>
<proteinExistence type="predicted"/>
<evidence type="ECO:0000259" key="2">
    <source>
        <dbReference type="Pfam" id="PF07883"/>
    </source>
</evidence>
<evidence type="ECO:0000256" key="1">
    <source>
        <dbReference type="SAM" id="MobiDB-lite"/>
    </source>
</evidence>
<comment type="caution">
    <text evidence="3">The sequence shown here is derived from an EMBL/GenBank/DDBJ whole genome shotgun (WGS) entry which is preliminary data.</text>
</comment>
<organism evidence="3 4">
    <name type="scientific">Agaricus bisporus var. burnettii</name>
    <dbReference type="NCBI Taxonomy" id="192524"/>
    <lineage>
        <taxon>Eukaryota</taxon>
        <taxon>Fungi</taxon>
        <taxon>Dikarya</taxon>
        <taxon>Basidiomycota</taxon>
        <taxon>Agaricomycotina</taxon>
        <taxon>Agaricomycetes</taxon>
        <taxon>Agaricomycetidae</taxon>
        <taxon>Agaricales</taxon>
        <taxon>Agaricineae</taxon>
        <taxon>Agaricaceae</taxon>
        <taxon>Agaricus</taxon>
    </lineage>
</organism>
<dbReference type="CDD" id="cd02231">
    <property type="entry name" value="cupin_BLL6423-like"/>
    <property type="match status" value="1"/>
</dbReference>
<evidence type="ECO:0000313" key="3">
    <source>
        <dbReference type="EMBL" id="KAF7784285.1"/>
    </source>
</evidence>
<dbReference type="PANTHER" id="PTHR36156">
    <property type="entry name" value="SLR2101 PROTEIN"/>
    <property type="match status" value="1"/>
</dbReference>
<sequence length="182" mass="19474">MSSTQLPPLRRVVTAHDHQGLAVVDSDMLLESERMEVAPGVRAASIWLTTGGLPVDDNNNPEDGAKRPIEDTSNFGIVHPSGTNVRSTELGPGAFAPMHRTSSLDYNILVSGTLILITEDGTQTLLKNPGDTVIQKGTMHAWKNPSDTQPVRWITVLVAAKPATVNGEPLKPEIIAGEPKSL</sequence>
<accession>A0A8H7KKU1</accession>
<reference evidence="3 4" key="1">
    <citation type="journal article" name="Sci. Rep.">
        <title>Telomere-to-telomere assembled and centromere annotated genomes of the two main subspecies of the button mushroom Agaricus bisporus reveal especially polymorphic chromosome ends.</title>
        <authorList>
            <person name="Sonnenberg A.S.M."/>
            <person name="Sedaghat-Telgerd N."/>
            <person name="Lavrijssen B."/>
            <person name="Ohm R.A."/>
            <person name="Hendrickx P.M."/>
            <person name="Scholtmeijer K."/>
            <person name="Baars J.J.P."/>
            <person name="van Peer A."/>
        </authorList>
    </citation>
    <scope>NUCLEOTIDE SEQUENCE [LARGE SCALE GENOMIC DNA]</scope>
    <source>
        <strain evidence="3 4">H119_p4</strain>
    </source>
</reference>
<feature type="compositionally biased region" description="Polar residues" evidence="1">
    <location>
        <begin position="71"/>
        <end position="83"/>
    </location>
</feature>
<dbReference type="Gene3D" id="2.20.70.150">
    <property type="match status" value="1"/>
</dbReference>
<feature type="region of interest" description="Disordered" evidence="1">
    <location>
        <begin position="54"/>
        <end position="83"/>
    </location>
</feature>
<dbReference type="SUPFAM" id="SSF51182">
    <property type="entry name" value="RmlC-like cupins"/>
    <property type="match status" value="1"/>
</dbReference>
<dbReference type="AlphaFoldDB" id="A0A8H7KKU1"/>
<dbReference type="PANTHER" id="PTHR36156:SF2">
    <property type="entry name" value="CUPIN TYPE-2 DOMAIN-CONTAINING PROTEIN"/>
    <property type="match status" value="1"/>
</dbReference>
<dbReference type="OMA" id="ETTWARW"/>
<dbReference type="InterPro" id="IPR014710">
    <property type="entry name" value="RmlC-like_jellyroll"/>
</dbReference>
<protein>
    <recommendedName>
        <fullName evidence="2">Cupin type-2 domain-containing protein</fullName>
    </recommendedName>
</protein>